<name>A0ACB9B989_ARCLA</name>
<gene>
    <name evidence="1" type="ORF">L6452_19233</name>
</gene>
<keyword evidence="2" id="KW-1185">Reference proteome</keyword>
<sequence>MASQSASSKKSKGSSTSNNSMHSEAKKTDSHYVEQEHLLTSRMLSFTNHEYHSRQLNLNPNNHYVVLEPKGYPEEAVPLLQILKNHILTKALTLKRTDIPETYIQQFWLSAKHEKQDRYGYWVMGYATHPSTTQILDLGIKRRRVAEVFELPTKTQLNLLKYSDEPSDDEIVEFLRFIGYAAPISKRTDFRRQNLPSLWNILFSILNRFLTCKVGSPDQSSHTILAVMYGMYYDLPLDYATLIFREIRNAVIAKKQDQARGTEPKNLVFNRFFALLLGDALIGERKLPVEGEGAKVRTEEGEETEVQTEAVVEKREKKHKKKRTPKKRVAEEETPKSPTEVVKPKKKAKKLTKEATSELVPSLDVNEPEESEQPLQRRRRKVVIESSEEKSPSPLHVAMDIAMEIQQQHFVGLGETANIEVQDVTGLSSSEDEGENNLEKEIGGKDAIGTQPNPTTNATHISTPAVLVQRGIETGPHSPNQTPADRTEDIPSSSVPPFGETKPTSPSQKGESVSLHVHSPQDTSPPHTEVFVTSITHKSDTQTTSELVVKKHDDYVGLEQPQDPFNIDLKRVSEPSIDASSVEHRGLEGNLSELNIPTGSTGAKDSLCSHGAHKT</sequence>
<proteinExistence type="predicted"/>
<comment type="caution">
    <text evidence="1">The sequence shown here is derived from an EMBL/GenBank/DDBJ whole genome shotgun (WGS) entry which is preliminary data.</text>
</comment>
<organism evidence="1 2">
    <name type="scientific">Arctium lappa</name>
    <name type="common">Greater burdock</name>
    <name type="synonym">Lappa major</name>
    <dbReference type="NCBI Taxonomy" id="4217"/>
    <lineage>
        <taxon>Eukaryota</taxon>
        <taxon>Viridiplantae</taxon>
        <taxon>Streptophyta</taxon>
        <taxon>Embryophyta</taxon>
        <taxon>Tracheophyta</taxon>
        <taxon>Spermatophyta</taxon>
        <taxon>Magnoliopsida</taxon>
        <taxon>eudicotyledons</taxon>
        <taxon>Gunneridae</taxon>
        <taxon>Pentapetalae</taxon>
        <taxon>asterids</taxon>
        <taxon>campanulids</taxon>
        <taxon>Asterales</taxon>
        <taxon>Asteraceae</taxon>
        <taxon>Carduoideae</taxon>
        <taxon>Cardueae</taxon>
        <taxon>Arctiinae</taxon>
        <taxon>Arctium</taxon>
    </lineage>
</organism>
<reference evidence="1 2" key="2">
    <citation type="journal article" date="2022" name="Mol. Ecol. Resour.">
        <title>The genomes of chicory, endive, great burdock and yacon provide insights into Asteraceae paleo-polyploidization history and plant inulin production.</title>
        <authorList>
            <person name="Fan W."/>
            <person name="Wang S."/>
            <person name="Wang H."/>
            <person name="Wang A."/>
            <person name="Jiang F."/>
            <person name="Liu H."/>
            <person name="Zhao H."/>
            <person name="Xu D."/>
            <person name="Zhang Y."/>
        </authorList>
    </citation>
    <scope>NUCLEOTIDE SEQUENCE [LARGE SCALE GENOMIC DNA]</scope>
    <source>
        <strain evidence="2">cv. Niubang</strain>
    </source>
</reference>
<dbReference type="EMBL" id="CM042052">
    <property type="protein sequence ID" value="KAI3718366.1"/>
    <property type="molecule type" value="Genomic_DNA"/>
</dbReference>
<protein>
    <submittedName>
        <fullName evidence="1">Uncharacterized protein</fullName>
    </submittedName>
</protein>
<evidence type="ECO:0000313" key="2">
    <source>
        <dbReference type="Proteomes" id="UP001055879"/>
    </source>
</evidence>
<accession>A0ACB9B989</accession>
<evidence type="ECO:0000313" key="1">
    <source>
        <dbReference type="EMBL" id="KAI3718366.1"/>
    </source>
</evidence>
<reference evidence="2" key="1">
    <citation type="journal article" date="2022" name="Mol. Ecol. Resour.">
        <title>The genomes of chicory, endive, great burdock and yacon provide insights into Asteraceae palaeo-polyploidization history and plant inulin production.</title>
        <authorList>
            <person name="Fan W."/>
            <person name="Wang S."/>
            <person name="Wang H."/>
            <person name="Wang A."/>
            <person name="Jiang F."/>
            <person name="Liu H."/>
            <person name="Zhao H."/>
            <person name="Xu D."/>
            <person name="Zhang Y."/>
        </authorList>
    </citation>
    <scope>NUCLEOTIDE SEQUENCE [LARGE SCALE GENOMIC DNA]</scope>
    <source>
        <strain evidence="2">cv. Niubang</strain>
    </source>
</reference>
<dbReference type="Proteomes" id="UP001055879">
    <property type="component" value="Linkage Group LG06"/>
</dbReference>